<accession>A0ABR1T1P8</accession>
<comment type="caution">
    <text evidence="2">The sequence shown here is derived from an EMBL/GenBank/DDBJ whole genome shotgun (WGS) entry which is preliminary data.</text>
</comment>
<gene>
    <name evidence="2" type="ORF">PG991_000298</name>
</gene>
<name>A0ABR1T1P8_9PEZI</name>
<dbReference type="InterPro" id="IPR036047">
    <property type="entry name" value="F-box-like_dom_sf"/>
</dbReference>
<keyword evidence="3" id="KW-1185">Reference proteome</keyword>
<proteinExistence type="predicted"/>
<dbReference type="SUPFAM" id="SSF81383">
    <property type="entry name" value="F-box domain"/>
    <property type="match status" value="1"/>
</dbReference>
<sequence length="472" mass="53237">MAKKANIDNLPPEMVSAICEHLSLYQCVRLGLCTKWLYSCMQNDRVWERVRCHTHQAPGKGTVYRANTDDADRWDFLEELEVTLRDYELCYYCRIFHRRTLPKTQSLWRPVPGKKGTGTECDAKEVTFPRWGIEEWGFGFRDVHALMRSHRLGPGFGVPLSEFCISTDWTYAEAYKKLHNASRSVFKCFNSYTKIDTEAVIANECLLVHRTQRLWVPLHPSGTDVLVRYGLGGIAGDFKICSHHNPYTNEMITNFIGPVRSGYCYVLAASSALGTTQGLLPRQIKRCEDCPTEYEFTYHIHEEDGSVEFVLDVWQNFGLCLAPNEPGWLNCWGRLNPRFHSAGNDEHRTGWVNSGISYIADETLFPTISGASASSHASAQRVREHWEALKEESSTATPEGRVGPPVVPHLPRRELEELKESILKSRGQPNLRVAPFPTCFLGIGGTVPVAYTRTPGVVGADTLRQQAPVMPG</sequence>
<dbReference type="InterPro" id="IPR001810">
    <property type="entry name" value="F-box_dom"/>
</dbReference>
<evidence type="ECO:0000259" key="1">
    <source>
        <dbReference type="PROSITE" id="PS50181"/>
    </source>
</evidence>
<evidence type="ECO:0000313" key="3">
    <source>
        <dbReference type="Proteomes" id="UP001396898"/>
    </source>
</evidence>
<reference evidence="2 3" key="1">
    <citation type="submission" date="2023-01" db="EMBL/GenBank/DDBJ databases">
        <title>Analysis of 21 Apiospora genomes using comparative genomics revels a genus with tremendous synthesis potential of carbohydrate active enzymes and secondary metabolites.</title>
        <authorList>
            <person name="Sorensen T."/>
        </authorList>
    </citation>
    <scope>NUCLEOTIDE SEQUENCE [LARGE SCALE GENOMIC DNA]</scope>
    <source>
        <strain evidence="2 3">CBS 20057</strain>
    </source>
</reference>
<dbReference type="PROSITE" id="PS50181">
    <property type="entry name" value="FBOX"/>
    <property type="match status" value="1"/>
</dbReference>
<evidence type="ECO:0000313" key="2">
    <source>
        <dbReference type="EMBL" id="KAK8040510.1"/>
    </source>
</evidence>
<feature type="domain" description="F-box" evidence="1">
    <location>
        <begin position="4"/>
        <end position="50"/>
    </location>
</feature>
<protein>
    <recommendedName>
        <fullName evidence="1">F-box domain-containing protein</fullName>
    </recommendedName>
</protein>
<dbReference type="EMBL" id="JAQQWI010000001">
    <property type="protein sequence ID" value="KAK8040510.1"/>
    <property type="molecule type" value="Genomic_DNA"/>
</dbReference>
<dbReference type="Proteomes" id="UP001396898">
    <property type="component" value="Unassembled WGS sequence"/>
</dbReference>
<organism evidence="2 3">
    <name type="scientific">Apiospora marii</name>
    <dbReference type="NCBI Taxonomy" id="335849"/>
    <lineage>
        <taxon>Eukaryota</taxon>
        <taxon>Fungi</taxon>
        <taxon>Dikarya</taxon>
        <taxon>Ascomycota</taxon>
        <taxon>Pezizomycotina</taxon>
        <taxon>Sordariomycetes</taxon>
        <taxon>Xylariomycetidae</taxon>
        <taxon>Amphisphaeriales</taxon>
        <taxon>Apiosporaceae</taxon>
        <taxon>Apiospora</taxon>
    </lineage>
</organism>